<dbReference type="OrthoDB" id="77601at2759"/>
<dbReference type="GO" id="GO:0004298">
    <property type="term" value="F:threonine-type endopeptidase activity"/>
    <property type="evidence" value="ECO:0007669"/>
    <property type="project" value="InterPro"/>
</dbReference>
<evidence type="ECO:0000256" key="3">
    <source>
        <dbReference type="PIRSR" id="PIRSR600246-3"/>
    </source>
</evidence>
<dbReference type="GO" id="GO:0005737">
    <property type="term" value="C:cytoplasm"/>
    <property type="evidence" value="ECO:0007669"/>
    <property type="project" value="TreeGrafter"/>
</dbReference>
<dbReference type="PANTHER" id="PTHR10188:SF8">
    <property type="entry name" value="THREONINE ASPARTASE 1"/>
    <property type="match status" value="1"/>
</dbReference>
<organism evidence="4">
    <name type="scientific">Amphimedon queenslandica</name>
    <name type="common">Sponge</name>
    <dbReference type="NCBI Taxonomy" id="400682"/>
    <lineage>
        <taxon>Eukaryota</taxon>
        <taxon>Metazoa</taxon>
        <taxon>Porifera</taxon>
        <taxon>Demospongiae</taxon>
        <taxon>Heteroscleromorpha</taxon>
        <taxon>Haplosclerida</taxon>
        <taxon>Niphatidae</taxon>
        <taxon>Amphimedon</taxon>
    </lineage>
</organism>
<evidence type="ECO:0000313" key="4">
    <source>
        <dbReference type="EnsemblMetazoa" id="Aqu2.1.33887_001"/>
    </source>
</evidence>
<dbReference type="InterPro" id="IPR037464">
    <property type="entry name" value="Taspase1"/>
</dbReference>
<dbReference type="InterPro" id="IPR029055">
    <property type="entry name" value="Ntn_hydrolases_N"/>
</dbReference>
<dbReference type="Gene3D" id="3.60.20.30">
    <property type="entry name" value="(Glycosyl)asparaginase"/>
    <property type="match status" value="1"/>
</dbReference>
<dbReference type="Pfam" id="PF01112">
    <property type="entry name" value="Asparaginase_2"/>
    <property type="match status" value="1"/>
</dbReference>
<evidence type="ECO:0000256" key="2">
    <source>
        <dbReference type="PIRSR" id="PIRSR600246-1"/>
    </source>
</evidence>
<dbReference type="SUPFAM" id="SSF56235">
    <property type="entry name" value="N-terminal nucleophile aminohydrolases (Ntn hydrolases)"/>
    <property type="match status" value="1"/>
</dbReference>
<protein>
    <recommendedName>
        <fullName evidence="5">Threonine aspartase 1</fullName>
    </recommendedName>
</protein>
<dbReference type="PANTHER" id="PTHR10188">
    <property type="entry name" value="L-ASPARAGINASE"/>
    <property type="match status" value="1"/>
</dbReference>
<sequence length="352" mass="37322">MPFIAVHAGAGKFNEEDVKELKSVCRLACDKAMVKLKDGCDVNEAITVALSVLEDSPLTNCGTGSCLTYKGTVECDASIMNGKGDFASVGAVSGVKNPIVLAHQLLLNQSKGLMSLGRIPPMCVCGDGAHQWAIENGVPVCNPDDLITEEAKEVYLDHIERLRREDAKEGSEQCAAKRRKVNDSQSKLDTVGAVCIDGNGLIGAGVSSGGISLKHTGRIGQAGVYGCGCWAKRHSDSSQIASSASGVGEYLIKTQLAKEITTSLVGQSVTIQAAFHQTFLDNVILAGYNTKESGVLVLHISPSGSIELSWVHSTDDMVIAYNSNDKSKSFMSQLERKAIPDGIRTTAGWLSF</sequence>
<evidence type="ECO:0008006" key="5">
    <source>
        <dbReference type="Google" id="ProtNLM"/>
    </source>
</evidence>
<evidence type="ECO:0000256" key="1">
    <source>
        <dbReference type="ARBA" id="ARBA00010872"/>
    </source>
</evidence>
<dbReference type="InterPro" id="IPR000246">
    <property type="entry name" value="Peptidase_T2"/>
</dbReference>
<comment type="similarity">
    <text evidence="1">Belongs to the Ntn-hydrolase family.</text>
</comment>
<dbReference type="STRING" id="400682.A0A1X7V2U6"/>
<proteinExistence type="inferred from homology"/>
<reference evidence="4" key="1">
    <citation type="submission" date="2017-05" db="UniProtKB">
        <authorList>
            <consortium name="EnsemblMetazoa"/>
        </authorList>
    </citation>
    <scope>IDENTIFICATION</scope>
</reference>
<dbReference type="EnsemblMetazoa" id="Aqu2.1.33887_001">
    <property type="protein sequence ID" value="Aqu2.1.33887_001"/>
    <property type="gene ID" value="Aqu2.1.33887"/>
</dbReference>
<feature type="active site" description="Nucleophile" evidence="2">
    <location>
        <position position="190"/>
    </location>
</feature>
<dbReference type="OMA" id="ACEAAIM"/>
<accession>A0A1X7V2U6</accession>
<dbReference type="eggNOG" id="KOG1592">
    <property type="taxonomic scope" value="Eukaryota"/>
</dbReference>
<dbReference type="GO" id="GO:0051604">
    <property type="term" value="P:protein maturation"/>
    <property type="evidence" value="ECO:0007669"/>
    <property type="project" value="TreeGrafter"/>
</dbReference>
<name>A0A1X7V2U6_AMPQE</name>
<dbReference type="CDD" id="cd04514">
    <property type="entry name" value="Taspase1_like"/>
    <property type="match status" value="1"/>
</dbReference>
<dbReference type="InParanoid" id="A0A1X7V2U6"/>
<dbReference type="AlphaFoldDB" id="A0A1X7V2U6"/>
<feature type="site" description="Cleavage; by autolysis" evidence="3">
    <location>
        <begin position="189"/>
        <end position="190"/>
    </location>
</feature>